<gene>
    <name evidence="1" type="ORF">M5D96_010631</name>
</gene>
<accession>A0A9Q0BM14</accession>
<keyword evidence="2" id="KW-1185">Reference proteome</keyword>
<proteinExistence type="predicted"/>
<evidence type="ECO:0000313" key="1">
    <source>
        <dbReference type="EMBL" id="KAI8036560.1"/>
    </source>
</evidence>
<reference evidence="1" key="1">
    <citation type="journal article" date="2023" name="Genome Biol. Evol.">
        <title>Long-read-based Genome Assembly of Drosophila gunungcola Reveals Fewer Chemosensory Genes in Flower-breeding Species.</title>
        <authorList>
            <person name="Negi A."/>
            <person name="Liao B.Y."/>
            <person name="Yeh S.D."/>
        </authorList>
    </citation>
    <scope>NUCLEOTIDE SEQUENCE</scope>
    <source>
        <strain evidence="1">Sukarami</strain>
    </source>
</reference>
<organism evidence="1 2">
    <name type="scientific">Drosophila gunungcola</name>
    <name type="common">fruit fly</name>
    <dbReference type="NCBI Taxonomy" id="103775"/>
    <lineage>
        <taxon>Eukaryota</taxon>
        <taxon>Metazoa</taxon>
        <taxon>Ecdysozoa</taxon>
        <taxon>Arthropoda</taxon>
        <taxon>Hexapoda</taxon>
        <taxon>Insecta</taxon>
        <taxon>Pterygota</taxon>
        <taxon>Neoptera</taxon>
        <taxon>Endopterygota</taxon>
        <taxon>Diptera</taxon>
        <taxon>Brachycera</taxon>
        <taxon>Muscomorpha</taxon>
        <taxon>Ephydroidea</taxon>
        <taxon>Drosophilidae</taxon>
        <taxon>Drosophila</taxon>
        <taxon>Sophophora</taxon>
    </lineage>
</organism>
<evidence type="ECO:0000313" key="2">
    <source>
        <dbReference type="Proteomes" id="UP001059596"/>
    </source>
</evidence>
<protein>
    <submittedName>
        <fullName evidence="1">Uncharacterized protein</fullName>
    </submittedName>
</protein>
<dbReference type="EMBL" id="JAMKOV010000017">
    <property type="protein sequence ID" value="KAI8036560.1"/>
    <property type="molecule type" value="Genomic_DNA"/>
</dbReference>
<name>A0A9Q0BM14_9MUSC</name>
<dbReference type="Proteomes" id="UP001059596">
    <property type="component" value="Unassembled WGS sequence"/>
</dbReference>
<feature type="non-terminal residue" evidence="1">
    <location>
        <position position="1"/>
    </location>
</feature>
<comment type="caution">
    <text evidence="1">The sequence shown here is derived from an EMBL/GenBank/DDBJ whole genome shotgun (WGS) entry which is preliminary data.</text>
</comment>
<dbReference type="AlphaFoldDB" id="A0A9Q0BM14"/>
<sequence length="54" mass="6233">KSSKTSNRRAIKLTDRLENNLLVVSNIPRTLISSDCTEPFYLENTAILHQCHYK</sequence>